<evidence type="ECO:0000313" key="1">
    <source>
        <dbReference type="EMBL" id="KHE73391.1"/>
    </source>
</evidence>
<dbReference type="STRING" id="223184.AS25_12675"/>
<organism evidence="1 2">
    <name type="scientific">Kocuria marina</name>
    <dbReference type="NCBI Taxonomy" id="223184"/>
    <lineage>
        <taxon>Bacteria</taxon>
        <taxon>Bacillati</taxon>
        <taxon>Actinomycetota</taxon>
        <taxon>Actinomycetes</taxon>
        <taxon>Micrococcales</taxon>
        <taxon>Micrococcaceae</taxon>
        <taxon>Kocuria</taxon>
    </lineage>
</organism>
<sequence length="130" mass="13937">MTKKLMTARRRAHRAALFTGLALTGMGTLHLVKPEPFDHLIPEQLPGTARQWSIGSGFAELGTAALLLIPATRKAGGVAATALFVGVWPGNFKMAWDWRHASAAKQAISLGRLPLQIPMIMSAVKIAKNA</sequence>
<dbReference type="Proteomes" id="UP000030664">
    <property type="component" value="Unassembled WGS sequence"/>
</dbReference>
<protein>
    <submittedName>
        <fullName evidence="1">Membrane protein</fullName>
    </submittedName>
</protein>
<proteinExistence type="predicted"/>
<dbReference type="RefSeq" id="WP_035965610.1">
    <property type="nucleotide sequence ID" value="NZ_JAQDQD010000020.1"/>
</dbReference>
<dbReference type="EMBL" id="JROM01000058">
    <property type="protein sequence ID" value="KHE73391.1"/>
    <property type="molecule type" value="Genomic_DNA"/>
</dbReference>
<dbReference type="PANTHER" id="PTHR36974:SF1">
    <property type="entry name" value="DOXX FAMILY MEMBRANE PROTEIN"/>
    <property type="match status" value="1"/>
</dbReference>
<accession>A0A0B0D612</accession>
<dbReference type="PANTHER" id="PTHR36974">
    <property type="entry name" value="MEMBRANE PROTEIN-RELATED"/>
    <property type="match status" value="1"/>
</dbReference>
<evidence type="ECO:0000313" key="2">
    <source>
        <dbReference type="Proteomes" id="UP000030664"/>
    </source>
</evidence>
<reference evidence="1 2" key="1">
    <citation type="submission" date="2014-09" db="EMBL/GenBank/DDBJ databases">
        <title>High-quality draft genome sequence of Kocuria marina SO9-6, an actinobacterium isolated from a copper mine.</title>
        <authorList>
            <person name="Castro D.B."/>
            <person name="Pereira L.B."/>
            <person name="Silva M.V."/>
            <person name="Silva B.P."/>
            <person name="Zanardi B.R."/>
            <person name="Carlos C."/>
            <person name="Belgini D.R."/>
            <person name="Limache E.G."/>
            <person name="Lacerda G.V."/>
            <person name="Nery M.B."/>
            <person name="Gomes M.B."/>
            <person name="Souza S."/>
            <person name="Silva T.M."/>
            <person name="Rodrigues V.D."/>
            <person name="Paulino L.C."/>
            <person name="Vicentini R."/>
            <person name="Ferraz L.F."/>
            <person name="Ottoboni L.M."/>
        </authorList>
    </citation>
    <scope>NUCLEOTIDE SEQUENCE [LARGE SCALE GENOMIC DNA]</scope>
    <source>
        <strain evidence="1 2">SO9-6</strain>
    </source>
</reference>
<dbReference type="eggNOG" id="COG4270">
    <property type="taxonomic scope" value="Bacteria"/>
</dbReference>
<gene>
    <name evidence="1" type="ORF">AS25_12675</name>
</gene>
<dbReference type="AlphaFoldDB" id="A0A0B0D612"/>
<name>A0A0B0D612_9MICC</name>
<comment type="caution">
    <text evidence="1">The sequence shown here is derived from an EMBL/GenBank/DDBJ whole genome shotgun (WGS) entry which is preliminary data.</text>
</comment>